<accession>A0A9E6R795</accession>
<sequence length="246" mass="26684">MDHDEARDWLAARCGENLGPPPGFFSNAGIGDPVSMMLRGAPASAVRLSPLACALIYEGESEVTKRIVRFSRGWFDREVCYVSAFCTLRFEPRLFRADRMVELIDLGTGEIIADAVTFFEGFGLSRKDDPMRATLRRAKDGLAVLAAIAASDGVVHDEIESMLRFVDRVAELDGVMLGDADFARIGVALTALRPSAGHAAHAYDRLAADPAVLRLLGPAIEDLVAADDRLSFEERRAIEALYGVAA</sequence>
<dbReference type="EMBL" id="CP081869">
    <property type="protein sequence ID" value="QZN99512.1"/>
    <property type="molecule type" value="Genomic_DNA"/>
</dbReference>
<evidence type="ECO:0000313" key="2">
    <source>
        <dbReference type="Proteomes" id="UP000825701"/>
    </source>
</evidence>
<organism evidence="1 2">
    <name type="scientific">Chenggangzhangella methanolivorans</name>
    <dbReference type="NCBI Taxonomy" id="1437009"/>
    <lineage>
        <taxon>Bacteria</taxon>
        <taxon>Pseudomonadati</taxon>
        <taxon>Pseudomonadota</taxon>
        <taxon>Alphaproteobacteria</taxon>
        <taxon>Hyphomicrobiales</taxon>
        <taxon>Methylopilaceae</taxon>
        <taxon>Chenggangzhangella</taxon>
    </lineage>
</organism>
<dbReference type="KEGG" id="cmet:K6K41_22830"/>
<dbReference type="RefSeq" id="WP_261402593.1">
    <property type="nucleotide sequence ID" value="NZ_CP081869.1"/>
</dbReference>
<evidence type="ECO:0000313" key="1">
    <source>
        <dbReference type="EMBL" id="QZN99512.1"/>
    </source>
</evidence>
<evidence type="ECO:0008006" key="3">
    <source>
        <dbReference type="Google" id="ProtNLM"/>
    </source>
</evidence>
<proteinExistence type="predicted"/>
<gene>
    <name evidence="1" type="ORF">K6K41_22830</name>
</gene>
<reference evidence="1" key="1">
    <citation type="submission" date="2021-08" db="EMBL/GenBank/DDBJ databases">
        <authorList>
            <person name="Zhang H."/>
            <person name="Xu M."/>
            <person name="Yu Z."/>
            <person name="Yang L."/>
            <person name="Cai Y."/>
        </authorList>
    </citation>
    <scope>NUCLEOTIDE SEQUENCE</scope>
    <source>
        <strain evidence="1">CHL1</strain>
    </source>
</reference>
<dbReference type="AlphaFoldDB" id="A0A9E6R795"/>
<keyword evidence="2" id="KW-1185">Reference proteome</keyword>
<protein>
    <recommendedName>
        <fullName evidence="3">Tellurite resistance protein TerB</fullName>
    </recommendedName>
</protein>
<dbReference type="Proteomes" id="UP000825701">
    <property type="component" value="Chromosome"/>
</dbReference>
<name>A0A9E6R795_9HYPH</name>